<keyword evidence="1" id="KW-1133">Transmembrane helix</keyword>
<organism evidence="2 3">
    <name type="scientific">Macrococcus brunensis</name>
    <dbReference type="NCBI Taxonomy" id="198483"/>
    <lineage>
        <taxon>Bacteria</taxon>
        <taxon>Bacillati</taxon>
        <taxon>Bacillota</taxon>
        <taxon>Bacilli</taxon>
        <taxon>Bacillales</taxon>
        <taxon>Staphylococcaceae</taxon>
        <taxon>Macrococcus</taxon>
    </lineage>
</organism>
<evidence type="ECO:0000256" key="1">
    <source>
        <dbReference type="SAM" id="Phobius"/>
    </source>
</evidence>
<sequence>MTRHFIRLIILVIYTLFMMSVAVKSLTDGLSADNFFFIPLSIMALTILVDSITQLYTNSQNEENPYRTYPAETIIKWTWISTYYHIGAIVIYVMTAVFILYFNFSIFWPLTILLAIILSILTIWREYKRRQYVKTRIYE</sequence>
<gene>
    <name evidence="2" type="ORF">ERX27_04545</name>
</gene>
<protein>
    <submittedName>
        <fullName evidence="2">Uncharacterized protein</fullName>
    </submittedName>
</protein>
<feature type="transmembrane region" description="Helical" evidence="1">
    <location>
        <begin position="5"/>
        <end position="23"/>
    </location>
</feature>
<evidence type="ECO:0000313" key="3">
    <source>
        <dbReference type="Proteomes" id="UP000295310"/>
    </source>
</evidence>
<feature type="transmembrane region" description="Helical" evidence="1">
    <location>
        <begin position="77"/>
        <end position="100"/>
    </location>
</feature>
<feature type="transmembrane region" description="Helical" evidence="1">
    <location>
        <begin position="35"/>
        <end position="56"/>
    </location>
</feature>
<reference evidence="2 3" key="1">
    <citation type="submission" date="2019-01" db="EMBL/GenBank/DDBJ databases">
        <title>Draft genome sequences of the type strains of six Macrococcus species.</title>
        <authorList>
            <person name="Mazhar S."/>
            <person name="Altermann E."/>
            <person name="Hill C."/>
            <person name="Mcauliffe O."/>
        </authorList>
    </citation>
    <scope>NUCLEOTIDE SEQUENCE [LARGE SCALE GENOMIC DNA]</scope>
    <source>
        <strain evidence="2 3">CCM4811</strain>
    </source>
</reference>
<dbReference type="EMBL" id="SCWA01000006">
    <property type="protein sequence ID" value="TDL98171.1"/>
    <property type="molecule type" value="Genomic_DNA"/>
</dbReference>
<keyword evidence="3" id="KW-1185">Reference proteome</keyword>
<dbReference type="AlphaFoldDB" id="A0A4R6BEC9"/>
<accession>A0A4R6BEC9</accession>
<evidence type="ECO:0000313" key="2">
    <source>
        <dbReference type="EMBL" id="TDL98171.1"/>
    </source>
</evidence>
<keyword evidence="1" id="KW-0812">Transmembrane</keyword>
<name>A0A4R6BEC9_9STAP</name>
<dbReference type="RefSeq" id="WP_133431649.1">
    <property type="nucleotide sequence ID" value="NZ_CP092179.1"/>
</dbReference>
<comment type="caution">
    <text evidence="2">The sequence shown here is derived from an EMBL/GenBank/DDBJ whole genome shotgun (WGS) entry which is preliminary data.</text>
</comment>
<keyword evidence="1" id="KW-0472">Membrane</keyword>
<proteinExistence type="predicted"/>
<feature type="transmembrane region" description="Helical" evidence="1">
    <location>
        <begin position="106"/>
        <end position="124"/>
    </location>
</feature>
<dbReference type="Proteomes" id="UP000295310">
    <property type="component" value="Unassembled WGS sequence"/>
</dbReference>